<keyword evidence="2" id="KW-0808">Transferase</keyword>
<evidence type="ECO:0000313" key="3">
    <source>
        <dbReference type="Proteomes" id="UP000004947"/>
    </source>
</evidence>
<reference evidence="2 3" key="1">
    <citation type="journal article" date="2010" name="J. Bacteriol.">
        <title>Genome sequence of Lentisphaera araneosa HTCC2155T, the type species of the order Lentisphaerales in the phylum Lentisphaerae.</title>
        <authorList>
            <person name="Thrash J.C."/>
            <person name="Cho J.C."/>
            <person name="Vergin K.L."/>
            <person name="Morris R.M."/>
            <person name="Giovannoni S.J."/>
        </authorList>
    </citation>
    <scope>NUCLEOTIDE SEQUENCE [LARGE SCALE GENOMIC DNA]</scope>
    <source>
        <strain evidence="2 3">HTCC2155</strain>
    </source>
</reference>
<dbReference type="PANTHER" id="PTHR22916">
    <property type="entry name" value="GLYCOSYLTRANSFERASE"/>
    <property type="match status" value="1"/>
</dbReference>
<dbReference type="RefSeq" id="WP_007280095.1">
    <property type="nucleotide sequence ID" value="NZ_ABCK01000020.1"/>
</dbReference>
<dbReference type="CDD" id="cd06433">
    <property type="entry name" value="GT_2_WfgS_like"/>
    <property type="match status" value="1"/>
</dbReference>
<gene>
    <name evidence="2" type="ORF">LNTAR_04346</name>
</gene>
<name>A6DQG8_9BACT</name>
<dbReference type="SUPFAM" id="SSF53448">
    <property type="entry name" value="Nucleotide-diphospho-sugar transferases"/>
    <property type="match status" value="1"/>
</dbReference>
<dbReference type="EMBL" id="ABCK01000020">
    <property type="protein sequence ID" value="EDM26049.1"/>
    <property type="molecule type" value="Genomic_DNA"/>
</dbReference>
<comment type="caution">
    <text evidence="2">The sequence shown here is derived from an EMBL/GenBank/DDBJ whole genome shotgun (WGS) entry which is preliminary data.</text>
</comment>
<dbReference type="eggNOG" id="COG1216">
    <property type="taxonomic scope" value="Bacteria"/>
</dbReference>
<accession>A6DQG8</accession>
<dbReference type="STRING" id="313628.LNTAR_04346"/>
<dbReference type="InterPro" id="IPR001173">
    <property type="entry name" value="Glyco_trans_2-like"/>
</dbReference>
<sequence>MPLISIITVTYNCCHLIDQTTKSILLQDFNNYEYIIVDGNSEDGTQEKIKSTLLKFKVPTKFISEKDKGVYDAMNKAINLCSGQYVIFMNAGDSFYSSETLNFVSATLSEKTPDVLFGDHALISKNKETRYIKAKNLSNLWKRMVFCHQSMFTKRNLLIKNPFEVTNLAADHTLIYKLYMNQYYFEYTPKTLANYLDDGLSVQHYRKSILDRFIGVYKHTKPTTIKIKLIAYYLIIYFLEPLKYKLSKLLR</sequence>
<dbReference type="PANTHER" id="PTHR22916:SF67">
    <property type="entry name" value="COLANIC ACID BIOSYNTHESIS GLYCOSYL TRANSFERASE WCAE-RELATED"/>
    <property type="match status" value="1"/>
</dbReference>
<dbReference type="OrthoDB" id="9788101at2"/>
<dbReference type="InterPro" id="IPR029044">
    <property type="entry name" value="Nucleotide-diphossugar_trans"/>
</dbReference>
<organism evidence="2 3">
    <name type="scientific">Lentisphaera araneosa HTCC2155</name>
    <dbReference type="NCBI Taxonomy" id="313628"/>
    <lineage>
        <taxon>Bacteria</taxon>
        <taxon>Pseudomonadati</taxon>
        <taxon>Lentisphaerota</taxon>
        <taxon>Lentisphaeria</taxon>
        <taxon>Lentisphaerales</taxon>
        <taxon>Lentisphaeraceae</taxon>
        <taxon>Lentisphaera</taxon>
    </lineage>
</organism>
<dbReference type="AlphaFoldDB" id="A6DQG8"/>
<dbReference type="GO" id="GO:0016758">
    <property type="term" value="F:hexosyltransferase activity"/>
    <property type="evidence" value="ECO:0007669"/>
    <property type="project" value="UniProtKB-ARBA"/>
</dbReference>
<evidence type="ECO:0000313" key="2">
    <source>
        <dbReference type="EMBL" id="EDM26049.1"/>
    </source>
</evidence>
<proteinExistence type="predicted"/>
<evidence type="ECO:0000259" key="1">
    <source>
        <dbReference type="Pfam" id="PF00535"/>
    </source>
</evidence>
<protein>
    <submittedName>
        <fullName evidence="2">Putative glycosyltransferase</fullName>
    </submittedName>
</protein>
<dbReference type="Pfam" id="PF00535">
    <property type="entry name" value="Glycos_transf_2"/>
    <property type="match status" value="1"/>
</dbReference>
<feature type="domain" description="Glycosyltransferase 2-like" evidence="1">
    <location>
        <begin position="5"/>
        <end position="131"/>
    </location>
</feature>
<keyword evidence="3" id="KW-1185">Reference proteome</keyword>
<dbReference type="Gene3D" id="3.90.550.10">
    <property type="entry name" value="Spore Coat Polysaccharide Biosynthesis Protein SpsA, Chain A"/>
    <property type="match status" value="1"/>
</dbReference>
<dbReference type="Proteomes" id="UP000004947">
    <property type="component" value="Unassembled WGS sequence"/>
</dbReference>